<evidence type="ECO:0000313" key="2">
    <source>
        <dbReference type="Proteomes" id="UP000612282"/>
    </source>
</evidence>
<dbReference type="Proteomes" id="UP000612282">
    <property type="component" value="Unassembled WGS sequence"/>
</dbReference>
<protein>
    <submittedName>
        <fullName evidence="1">Uncharacterized protein</fullName>
    </submittedName>
</protein>
<accession>A0ABQ3XJQ1</accession>
<reference evidence="1 2" key="1">
    <citation type="submission" date="2021-01" db="EMBL/GenBank/DDBJ databases">
        <title>Whole genome shotgun sequence of Actinoplanes couchii NBRC 106145.</title>
        <authorList>
            <person name="Komaki H."/>
            <person name="Tamura T."/>
        </authorList>
    </citation>
    <scope>NUCLEOTIDE SEQUENCE [LARGE SCALE GENOMIC DNA]</scope>
    <source>
        <strain evidence="1 2">NBRC 106145</strain>
    </source>
</reference>
<sequence length="75" mass="8150">MSELVTQVTGDVVHPFLLRSAGRRGAGVLRLASRPHKFSDARHYPVALQRAFFVARFRGGVSRSAMVAIAVGTSR</sequence>
<evidence type="ECO:0000313" key="1">
    <source>
        <dbReference type="EMBL" id="GID58728.1"/>
    </source>
</evidence>
<organism evidence="1 2">
    <name type="scientific">Actinoplanes couchii</name>
    <dbReference type="NCBI Taxonomy" id="403638"/>
    <lineage>
        <taxon>Bacteria</taxon>
        <taxon>Bacillati</taxon>
        <taxon>Actinomycetota</taxon>
        <taxon>Actinomycetes</taxon>
        <taxon>Micromonosporales</taxon>
        <taxon>Micromonosporaceae</taxon>
        <taxon>Actinoplanes</taxon>
    </lineage>
</organism>
<gene>
    <name evidence="1" type="ORF">Aco03nite_071320</name>
</gene>
<comment type="caution">
    <text evidence="1">The sequence shown here is derived from an EMBL/GenBank/DDBJ whole genome shotgun (WGS) entry which is preliminary data.</text>
</comment>
<keyword evidence="2" id="KW-1185">Reference proteome</keyword>
<name>A0ABQ3XJQ1_9ACTN</name>
<proteinExistence type="predicted"/>
<dbReference type="EMBL" id="BOMG01000089">
    <property type="protein sequence ID" value="GID58728.1"/>
    <property type="molecule type" value="Genomic_DNA"/>
</dbReference>